<sequence>MRRATDPNPAFHFERLRSAVTDLHEIFDKEKDNWASKPTWESTGGRSSALVKTEGRQADKIHQQTWLLPNFKQFGTIPLAPKQVRFSHSSFPFHFWAPTFKWCLNIANVADFTKPPEEVSYPQQLGKLDI</sequence>
<gene>
    <name evidence="11" type="primary">ga07721</name>
    <name evidence="11" type="ORF">PR202_ga07721</name>
</gene>
<comment type="subcellular location">
    <subcellularLocation>
        <location evidence="1 9">Mitochondrion inner membrane</location>
        <topology evidence="1 9">Multi-pass membrane protein</topology>
    </subcellularLocation>
</comment>
<evidence type="ECO:0000256" key="9">
    <source>
        <dbReference type="RuleBase" id="RU363100"/>
    </source>
</evidence>
<evidence type="ECO:0000256" key="6">
    <source>
        <dbReference type="ARBA" id="ARBA00022989"/>
    </source>
</evidence>
<keyword evidence="6" id="KW-1133">Transmembrane helix</keyword>
<evidence type="ECO:0000256" key="3">
    <source>
        <dbReference type="ARBA" id="ARBA00022448"/>
    </source>
</evidence>
<comment type="function">
    <text evidence="9">Mediates the uptake of pyruvate into mitochondria.</text>
</comment>
<accession>A0AAV5C0M7</accession>
<dbReference type="InterPro" id="IPR005336">
    <property type="entry name" value="MPC"/>
</dbReference>
<reference evidence="11" key="1">
    <citation type="journal article" date="2018" name="DNA Res.">
        <title>Multiple hybrid de novo genome assembly of finger millet, an orphan allotetraploid crop.</title>
        <authorList>
            <person name="Hatakeyama M."/>
            <person name="Aluri S."/>
            <person name="Balachadran M.T."/>
            <person name="Sivarajan S.R."/>
            <person name="Patrignani A."/>
            <person name="Gruter S."/>
            <person name="Poveda L."/>
            <person name="Shimizu-Inatsugi R."/>
            <person name="Baeten J."/>
            <person name="Francoijs K.J."/>
            <person name="Nataraja K.N."/>
            <person name="Reddy Y.A.N."/>
            <person name="Phadnis S."/>
            <person name="Ravikumar R.L."/>
            <person name="Schlapbach R."/>
            <person name="Sreeman S.M."/>
            <person name="Shimizu K.K."/>
        </authorList>
    </citation>
    <scope>NUCLEOTIDE SEQUENCE</scope>
</reference>
<protein>
    <recommendedName>
        <fullName evidence="9">Mitochondrial pyruvate carrier</fullName>
    </recommendedName>
</protein>
<comment type="similarity">
    <text evidence="2 9">Belongs to the mitochondrial pyruvate carrier (MPC) (TC 2.A.105) family.</text>
</comment>
<keyword evidence="5 9" id="KW-0999">Mitochondrion inner membrane</keyword>
<dbReference type="GO" id="GO:0005743">
    <property type="term" value="C:mitochondrial inner membrane"/>
    <property type="evidence" value="ECO:0007669"/>
    <property type="project" value="UniProtKB-SubCell"/>
</dbReference>
<evidence type="ECO:0000256" key="1">
    <source>
        <dbReference type="ARBA" id="ARBA00004448"/>
    </source>
</evidence>
<evidence type="ECO:0000256" key="4">
    <source>
        <dbReference type="ARBA" id="ARBA00022692"/>
    </source>
</evidence>
<evidence type="ECO:0000256" key="10">
    <source>
        <dbReference type="SAM" id="MobiDB-lite"/>
    </source>
</evidence>
<evidence type="ECO:0000313" key="12">
    <source>
        <dbReference type="Proteomes" id="UP001054889"/>
    </source>
</evidence>
<evidence type="ECO:0000313" key="11">
    <source>
        <dbReference type="EMBL" id="GJM91358.1"/>
    </source>
</evidence>
<evidence type="ECO:0000256" key="7">
    <source>
        <dbReference type="ARBA" id="ARBA00023128"/>
    </source>
</evidence>
<keyword evidence="3 9" id="KW-0813">Transport</keyword>
<proteinExistence type="inferred from homology"/>
<evidence type="ECO:0000256" key="5">
    <source>
        <dbReference type="ARBA" id="ARBA00022792"/>
    </source>
</evidence>
<reference evidence="11" key="2">
    <citation type="submission" date="2021-12" db="EMBL/GenBank/DDBJ databases">
        <title>Resequencing data analysis of finger millet.</title>
        <authorList>
            <person name="Hatakeyama M."/>
            <person name="Aluri S."/>
            <person name="Balachadran M.T."/>
            <person name="Sivarajan S.R."/>
            <person name="Poveda L."/>
            <person name="Shimizu-Inatsugi R."/>
            <person name="Schlapbach R."/>
            <person name="Sreeman S.M."/>
            <person name="Shimizu K.K."/>
        </authorList>
    </citation>
    <scope>NUCLEOTIDE SEQUENCE</scope>
</reference>
<dbReference type="AlphaFoldDB" id="A0AAV5C0M7"/>
<keyword evidence="7 9" id="KW-0496">Mitochondrion</keyword>
<dbReference type="Pfam" id="PF03650">
    <property type="entry name" value="MPC"/>
    <property type="match status" value="1"/>
</dbReference>
<evidence type="ECO:0000256" key="2">
    <source>
        <dbReference type="ARBA" id="ARBA00006416"/>
    </source>
</evidence>
<feature type="region of interest" description="Disordered" evidence="10">
    <location>
        <begin position="35"/>
        <end position="55"/>
    </location>
</feature>
<keyword evidence="4" id="KW-0812">Transmembrane</keyword>
<name>A0AAV5C0M7_ELECO</name>
<dbReference type="GO" id="GO:0006850">
    <property type="term" value="P:pyruvate import into mitochondria"/>
    <property type="evidence" value="ECO:0007669"/>
    <property type="project" value="InterPro"/>
</dbReference>
<keyword evidence="8" id="KW-0472">Membrane</keyword>
<organism evidence="11 12">
    <name type="scientific">Eleusine coracana subsp. coracana</name>
    <dbReference type="NCBI Taxonomy" id="191504"/>
    <lineage>
        <taxon>Eukaryota</taxon>
        <taxon>Viridiplantae</taxon>
        <taxon>Streptophyta</taxon>
        <taxon>Embryophyta</taxon>
        <taxon>Tracheophyta</taxon>
        <taxon>Spermatophyta</taxon>
        <taxon>Magnoliopsida</taxon>
        <taxon>Liliopsida</taxon>
        <taxon>Poales</taxon>
        <taxon>Poaceae</taxon>
        <taxon>PACMAD clade</taxon>
        <taxon>Chloridoideae</taxon>
        <taxon>Cynodonteae</taxon>
        <taxon>Eleusininae</taxon>
        <taxon>Eleusine</taxon>
    </lineage>
</organism>
<evidence type="ECO:0000256" key="8">
    <source>
        <dbReference type="ARBA" id="ARBA00023136"/>
    </source>
</evidence>
<keyword evidence="12" id="KW-1185">Reference proteome</keyword>
<dbReference type="Proteomes" id="UP001054889">
    <property type="component" value="Unassembled WGS sequence"/>
</dbReference>
<comment type="caution">
    <text evidence="11">The sequence shown here is derived from an EMBL/GenBank/DDBJ whole genome shotgun (WGS) entry which is preliminary data.</text>
</comment>
<dbReference type="EMBL" id="BQKI01000003">
    <property type="protein sequence ID" value="GJM91358.1"/>
    <property type="molecule type" value="Genomic_DNA"/>
</dbReference>